<dbReference type="InterPro" id="IPR011611">
    <property type="entry name" value="PfkB_dom"/>
</dbReference>
<dbReference type="AlphaFoldDB" id="A0A150GCN3"/>
<name>A0A150GCN3_GONPE</name>
<dbReference type="PANTHER" id="PTHR47098:SF2">
    <property type="entry name" value="PROTEIN MAK32"/>
    <property type="match status" value="1"/>
</dbReference>
<feature type="domain" description="Carbohydrate kinase PfkB" evidence="2">
    <location>
        <begin position="66"/>
        <end position="240"/>
    </location>
</feature>
<reference evidence="4" key="1">
    <citation type="journal article" date="2016" name="Nat. Commun.">
        <title>The Gonium pectorale genome demonstrates co-option of cell cycle regulation during the evolution of multicellularity.</title>
        <authorList>
            <person name="Hanschen E.R."/>
            <person name="Marriage T.N."/>
            <person name="Ferris P.J."/>
            <person name="Hamaji T."/>
            <person name="Toyoda A."/>
            <person name="Fujiyama A."/>
            <person name="Neme R."/>
            <person name="Noguchi H."/>
            <person name="Minakuchi Y."/>
            <person name="Suzuki M."/>
            <person name="Kawai-Toyooka H."/>
            <person name="Smith D.R."/>
            <person name="Sparks H."/>
            <person name="Anderson J."/>
            <person name="Bakaric R."/>
            <person name="Luria V."/>
            <person name="Karger A."/>
            <person name="Kirschner M.W."/>
            <person name="Durand P.M."/>
            <person name="Michod R.E."/>
            <person name="Nozaki H."/>
            <person name="Olson B.J."/>
        </authorList>
    </citation>
    <scope>NUCLEOTIDE SEQUENCE [LARGE SCALE GENOMIC DNA]</scope>
    <source>
        <strain evidence="4">NIES-2863</strain>
    </source>
</reference>
<evidence type="ECO:0000313" key="4">
    <source>
        <dbReference type="Proteomes" id="UP000075714"/>
    </source>
</evidence>
<evidence type="ECO:0000256" key="1">
    <source>
        <dbReference type="SAM" id="MobiDB-lite"/>
    </source>
</evidence>
<evidence type="ECO:0000259" key="2">
    <source>
        <dbReference type="Pfam" id="PF00294"/>
    </source>
</evidence>
<proteinExistence type="predicted"/>
<dbReference type="Proteomes" id="UP000075714">
    <property type="component" value="Unassembled WGS sequence"/>
</dbReference>
<accession>A0A150GCN3</accession>
<dbReference type="EMBL" id="LSYV01000035">
    <property type="protein sequence ID" value="KXZ47604.1"/>
    <property type="molecule type" value="Genomic_DNA"/>
</dbReference>
<feature type="region of interest" description="Disordered" evidence="1">
    <location>
        <begin position="242"/>
        <end position="272"/>
    </location>
</feature>
<dbReference type="SUPFAM" id="SSF53613">
    <property type="entry name" value="Ribokinase-like"/>
    <property type="match status" value="1"/>
</dbReference>
<dbReference type="Pfam" id="PF00294">
    <property type="entry name" value="PfkB"/>
    <property type="match status" value="1"/>
</dbReference>
<sequence>MECVSFTLIVDDIVLPNGETVMEVLGGGAGVGPDLPQRCMIWRGRDDPCDALYGMLNPRYEAMPPAFQASANYHLCVHPLRPPHALLRQLRAAAHAQGGALSVETYTAAEEPARPEQVAALLADCDIFSPNESEAESIVGPGTPEELALRLLSLSPPGGADVVVVRCGPAGVLVARRPPALAEGRQPWGQEGALGSQVEAAALEAEAYQVPAVADTRVVDVTGCGNAFCGGFLAALYRGGRAAGKGTDPRPNNDVSGGDGGGSPAAGPPSWLGRSDLATAGAWGCVAASFMAEERGVPLTPIPQLQAKSVSFKADAAGVVICTPPTPEALSLLAAATPPSQLLSATGHGARERPASLSSLRRHDPFGCPNPGRQRVLDALAEARARHAHVGTTTLAENWPLPPEADEPFTRGEQERLAKLAEAEARRLANRSERLVSAPALLVTERDADILKVVYVPRPGVVAAAAPPAAGQSLERLPELASTSSVASLASWLTAVPAPLPERVEYEEHGGRWRLSEMAARAFGGGANRAALLQAAAAERLRLAGLIASPAYQS</sequence>
<dbReference type="InterPro" id="IPR029056">
    <property type="entry name" value="Ribokinase-like"/>
</dbReference>
<dbReference type="Gene3D" id="3.40.1190.20">
    <property type="match status" value="1"/>
</dbReference>
<dbReference type="PANTHER" id="PTHR47098">
    <property type="entry name" value="PROTEIN MAK32"/>
    <property type="match status" value="1"/>
</dbReference>
<feature type="region of interest" description="Disordered" evidence="1">
    <location>
        <begin position="345"/>
        <end position="369"/>
    </location>
</feature>
<keyword evidence="4" id="KW-1185">Reference proteome</keyword>
<protein>
    <recommendedName>
        <fullName evidence="2">Carbohydrate kinase PfkB domain-containing protein</fullName>
    </recommendedName>
</protein>
<evidence type="ECO:0000313" key="3">
    <source>
        <dbReference type="EMBL" id="KXZ47604.1"/>
    </source>
</evidence>
<comment type="caution">
    <text evidence="3">The sequence shown here is derived from an EMBL/GenBank/DDBJ whole genome shotgun (WGS) entry which is preliminary data.</text>
</comment>
<dbReference type="STRING" id="33097.A0A150GCN3"/>
<organism evidence="3 4">
    <name type="scientific">Gonium pectorale</name>
    <name type="common">Green alga</name>
    <dbReference type="NCBI Taxonomy" id="33097"/>
    <lineage>
        <taxon>Eukaryota</taxon>
        <taxon>Viridiplantae</taxon>
        <taxon>Chlorophyta</taxon>
        <taxon>core chlorophytes</taxon>
        <taxon>Chlorophyceae</taxon>
        <taxon>CS clade</taxon>
        <taxon>Chlamydomonadales</taxon>
        <taxon>Volvocaceae</taxon>
        <taxon>Gonium</taxon>
    </lineage>
</organism>
<gene>
    <name evidence="3" type="ORF">GPECTOR_34g763</name>
</gene>
<dbReference type="OrthoDB" id="497927at2759"/>